<comment type="caution">
    <text evidence="2">The sequence shown here is derived from an EMBL/GenBank/DDBJ whole genome shotgun (WGS) entry which is preliminary data.</text>
</comment>
<evidence type="ECO:0000259" key="1">
    <source>
        <dbReference type="Pfam" id="PF14534"/>
    </source>
</evidence>
<dbReference type="AlphaFoldDB" id="A0A0F3RUM5"/>
<feature type="domain" description="DUF4440" evidence="1">
    <location>
        <begin position="12"/>
        <end position="117"/>
    </location>
</feature>
<proteinExistence type="predicted"/>
<dbReference type="Pfam" id="PF14534">
    <property type="entry name" value="DUF4440"/>
    <property type="match status" value="1"/>
</dbReference>
<dbReference type="STRING" id="216463.VC81_02075"/>
<dbReference type="OrthoDB" id="3253136at2"/>
<dbReference type="EMBL" id="JZCR01000006">
    <property type="protein sequence ID" value="KJW13279.1"/>
    <property type="molecule type" value="Genomic_DNA"/>
</dbReference>
<reference evidence="2 3" key="1">
    <citation type="submission" date="2015-03" db="EMBL/GenBank/DDBJ databases">
        <authorList>
            <person name="Zheng J."/>
            <person name="Ganezle M."/>
        </authorList>
    </citation>
    <scope>NUCLEOTIDE SEQUENCE [LARGE SCALE GENOMIC DNA]</scope>
    <source>
        <strain evidence="2 3">LP38</strain>
    </source>
</reference>
<dbReference type="RefSeq" id="WP_045806505.1">
    <property type="nucleotide sequence ID" value="NZ_JZCR01000006.1"/>
</dbReference>
<gene>
    <name evidence="2" type="ORF">VC81_02075</name>
</gene>
<evidence type="ECO:0000313" key="2">
    <source>
        <dbReference type="EMBL" id="KJW13279.1"/>
    </source>
</evidence>
<dbReference type="Gene3D" id="3.10.450.50">
    <property type="match status" value="1"/>
</dbReference>
<dbReference type="Proteomes" id="UP000033491">
    <property type="component" value="Unassembled WGS sequence"/>
</dbReference>
<accession>A0A0F3RUM5</accession>
<name>A0A0F3RUM5_9LACO</name>
<dbReference type="SUPFAM" id="SSF54427">
    <property type="entry name" value="NTF2-like"/>
    <property type="match status" value="1"/>
</dbReference>
<dbReference type="PATRIC" id="fig|216463.3.peg.2221"/>
<dbReference type="InterPro" id="IPR032710">
    <property type="entry name" value="NTF2-like_dom_sf"/>
</dbReference>
<organism evidence="2 3">
    <name type="scientific">Levilactobacillus spicheri</name>
    <dbReference type="NCBI Taxonomy" id="216463"/>
    <lineage>
        <taxon>Bacteria</taxon>
        <taxon>Bacillati</taxon>
        <taxon>Bacillota</taxon>
        <taxon>Bacilli</taxon>
        <taxon>Lactobacillales</taxon>
        <taxon>Lactobacillaceae</taxon>
        <taxon>Levilactobacillus</taxon>
    </lineage>
</organism>
<evidence type="ECO:0000313" key="3">
    <source>
        <dbReference type="Proteomes" id="UP000033491"/>
    </source>
</evidence>
<dbReference type="InterPro" id="IPR027843">
    <property type="entry name" value="DUF4440"/>
</dbReference>
<sequence>MSRQLNEEQAVTQVVHQQVQGMLTKNLALLDQVIAPNAKFFHITGQVQSKTEWLRQIRLGRMHYFSSREVLFQATVTGDQAQVIVRNELDARIYGFRNTWPLQSQVKLAKGPHGWQIIEAHASMY</sequence>
<protein>
    <recommendedName>
        <fullName evidence="1">DUF4440 domain-containing protein</fullName>
    </recommendedName>
</protein>